<proteinExistence type="predicted"/>
<dbReference type="Proteomes" id="UP001642360">
    <property type="component" value="Unassembled WGS sequence"/>
</dbReference>
<evidence type="ECO:0000313" key="1">
    <source>
        <dbReference type="EMBL" id="CAK9159508.1"/>
    </source>
</evidence>
<evidence type="ECO:0000313" key="2">
    <source>
        <dbReference type="Proteomes" id="UP001642360"/>
    </source>
</evidence>
<comment type="caution">
    <text evidence="1">The sequence shown here is derived from an EMBL/GenBank/DDBJ whole genome shotgun (WGS) entry which is preliminary data.</text>
</comment>
<sequence length="146" mass="17261">MRKPIIPRLISLKKSSKLKKFELLKHYNYGYIQEIQFSPSNSPFIHYHRKPLKKRRYRDLDSILFMSKCLGRLKAEGGERNYPLDSLEPLPANEVAGTKELWESLDSSGEEDSVDERAERFIEKFYKEIRMQRQKSIIQHNGMLGE</sequence>
<dbReference type="PANTHER" id="PTHR33265">
    <property type="entry name" value="AVR9/CF-9 RAPIDLY ELICITED PROTEIN-RELATED"/>
    <property type="match status" value="1"/>
</dbReference>
<keyword evidence="2" id="KW-1185">Reference proteome</keyword>
<gene>
    <name evidence="1" type="ORF">ILEXP_LOCUS28202</name>
</gene>
<evidence type="ECO:0008006" key="3">
    <source>
        <dbReference type="Google" id="ProtNLM"/>
    </source>
</evidence>
<protein>
    <recommendedName>
        <fullName evidence="3">Cotton fiber protein</fullName>
    </recommendedName>
</protein>
<reference evidence="1 2" key="1">
    <citation type="submission" date="2024-02" db="EMBL/GenBank/DDBJ databases">
        <authorList>
            <person name="Vignale AGUSTIN F."/>
            <person name="Sosa J E."/>
            <person name="Modenutti C."/>
        </authorList>
    </citation>
    <scope>NUCLEOTIDE SEQUENCE [LARGE SCALE GENOMIC DNA]</scope>
</reference>
<organism evidence="1 2">
    <name type="scientific">Ilex paraguariensis</name>
    <name type="common">yerba mate</name>
    <dbReference type="NCBI Taxonomy" id="185542"/>
    <lineage>
        <taxon>Eukaryota</taxon>
        <taxon>Viridiplantae</taxon>
        <taxon>Streptophyta</taxon>
        <taxon>Embryophyta</taxon>
        <taxon>Tracheophyta</taxon>
        <taxon>Spermatophyta</taxon>
        <taxon>Magnoliopsida</taxon>
        <taxon>eudicotyledons</taxon>
        <taxon>Gunneridae</taxon>
        <taxon>Pentapetalae</taxon>
        <taxon>asterids</taxon>
        <taxon>campanulids</taxon>
        <taxon>Aquifoliales</taxon>
        <taxon>Aquifoliaceae</taxon>
        <taxon>Ilex</taxon>
    </lineage>
</organism>
<dbReference type="PANTHER" id="PTHR33265:SF10">
    <property type="entry name" value="OS01G0133200 PROTEIN"/>
    <property type="match status" value="1"/>
</dbReference>
<dbReference type="AlphaFoldDB" id="A0ABC8SX95"/>
<accession>A0ABC8SX95</accession>
<dbReference type="EMBL" id="CAUOFW020003369">
    <property type="protein sequence ID" value="CAK9159508.1"/>
    <property type="molecule type" value="Genomic_DNA"/>
</dbReference>
<dbReference type="Pfam" id="PF05553">
    <property type="entry name" value="DUF761"/>
    <property type="match status" value="1"/>
</dbReference>
<name>A0ABC8SX95_9AQUA</name>
<dbReference type="InterPro" id="IPR008480">
    <property type="entry name" value="DUF761_pln"/>
</dbReference>